<dbReference type="InterPro" id="IPR053174">
    <property type="entry name" value="LpxI"/>
</dbReference>
<dbReference type="Gene3D" id="3.40.140.80">
    <property type="match status" value="1"/>
</dbReference>
<sequence>MAEIIGLIAGRGKFPLMCARAARDRGFVVVAVAHRGETDPALAGLVDRIHWIYVGQLGKIIRIFKSAGVTRTLMAGGINRGRLFKHFRPDLKALNLIRRVGAGQDDRLLRAVAAELEAEGIAVAPATLFLEELLAPPGLLGRHRPTPEQLQDIEFGFQIAKEIGRLDIGQCVVVHRQVVVALEAVEGTDETIRRGGRLAGPGAVVVKVCKPGQDLRFDLPAVGADTISVMQEVKAAVLAVEAGKTLIFDRAEMLSQADRAGLVVWGVD</sequence>
<name>A0A7C5END1_9BACT</name>
<evidence type="ECO:0000259" key="1">
    <source>
        <dbReference type="Pfam" id="PF06230"/>
    </source>
</evidence>
<dbReference type="PANTHER" id="PTHR39962">
    <property type="entry name" value="BLL4848 PROTEIN"/>
    <property type="match status" value="1"/>
</dbReference>
<dbReference type="Pfam" id="PF17930">
    <property type="entry name" value="LpxI_N"/>
    <property type="match status" value="1"/>
</dbReference>
<organism evidence="3">
    <name type="scientific">Desulfobacca acetoxidans</name>
    <dbReference type="NCBI Taxonomy" id="60893"/>
    <lineage>
        <taxon>Bacteria</taxon>
        <taxon>Pseudomonadati</taxon>
        <taxon>Thermodesulfobacteriota</taxon>
        <taxon>Desulfobaccia</taxon>
        <taxon>Desulfobaccales</taxon>
        <taxon>Desulfobaccaceae</taxon>
        <taxon>Desulfobacca</taxon>
    </lineage>
</organism>
<evidence type="ECO:0000313" key="3">
    <source>
        <dbReference type="EMBL" id="HGZ12299.1"/>
    </source>
</evidence>
<accession>A0A7C5END1</accession>
<reference evidence="3" key="1">
    <citation type="journal article" date="2020" name="mSystems">
        <title>Genome- and Community-Level Interaction Insights into Carbon Utilization and Element Cycling Functions of Hydrothermarchaeota in Hydrothermal Sediment.</title>
        <authorList>
            <person name="Zhou Z."/>
            <person name="Liu Y."/>
            <person name="Xu W."/>
            <person name="Pan J."/>
            <person name="Luo Z.H."/>
            <person name="Li M."/>
        </authorList>
    </citation>
    <scope>NUCLEOTIDE SEQUENCE [LARGE SCALE GENOMIC DNA]</scope>
    <source>
        <strain evidence="3">SpSt-853</strain>
    </source>
</reference>
<dbReference type="InterPro" id="IPR043167">
    <property type="entry name" value="LpxI_C_sf"/>
</dbReference>
<protein>
    <submittedName>
        <fullName evidence="3">LpxI family protein</fullName>
    </submittedName>
</protein>
<dbReference type="Pfam" id="PF06230">
    <property type="entry name" value="LpxI_C"/>
    <property type="match status" value="1"/>
</dbReference>
<dbReference type="Gene3D" id="3.40.50.20">
    <property type="match status" value="1"/>
</dbReference>
<dbReference type="AlphaFoldDB" id="A0A7C5END1"/>
<feature type="domain" description="LpxI C-terminal" evidence="1">
    <location>
        <begin position="137"/>
        <end position="265"/>
    </location>
</feature>
<dbReference type="EMBL" id="DTKJ01000059">
    <property type="protein sequence ID" value="HGZ12299.1"/>
    <property type="molecule type" value="Genomic_DNA"/>
</dbReference>
<evidence type="ECO:0000259" key="2">
    <source>
        <dbReference type="Pfam" id="PF17930"/>
    </source>
</evidence>
<dbReference type="InterPro" id="IPR010415">
    <property type="entry name" value="LpxI_C"/>
</dbReference>
<dbReference type="PANTHER" id="PTHR39962:SF1">
    <property type="entry name" value="LPXI FAMILY PROTEIN"/>
    <property type="match status" value="1"/>
</dbReference>
<dbReference type="InterPro" id="IPR041255">
    <property type="entry name" value="LpxI_N"/>
</dbReference>
<feature type="domain" description="LpxI N-terminal" evidence="2">
    <location>
        <begin position="5"/>
        <end position="133"/>
    </location>
</feature>
<gene>
    <name evidence="3" type="ORF">ENW48_08775</name>
</gene>
<proteinExistence type="predicted"/>
<comment type="caution">
    <text evidence="3">The sequence shown here is derived from an EMBL/GenBank/DDBJ whole genome shotgun (WGS) entry which is preliminary data.</text>
</comment>